<evidence type="ECO:0000313" key="1">
    <source>
        <dbReference type="EMBL" id="CAA9504513.1"/>
    </source>
</evidence>
<reference evidence="1" key="1">
    <citation type="submission" date="2020-02" db="EMBL/GenBank/DDBJ databases">
        <authorList>
            <person name="Meier V. D."/>
        </authorList>
    </citation>
    <scope>NUCLEOTIDE SEQUENCE</scope>
    <source>
        <strain evidence="1">AVDCRST_MAG67</strain>
    </source>
</reference>
<sequence length="107" mass="11740">MIMMRDIGLVGLFLAEQGLATTREHAMGNPFPFTRRYLTAEQHAVLESLPPLTASLDAAITGYVALAEAFLPRAKRLAEQTGADWPGDYERASVAYFERSIGIALKI</sequence>
<organism evidence="1">
    <name type="scientific">uncultured Solirubrobacteraceae bacterium</name>
    <dbReference type="NCBI Taxonomy" id="1162706"/>
    <lineage>
        <taxon>Bacteria</taxon>
        <taxon>Bacillati</taxon>
        <taxon>Actinomycetota</taxon>
        <taxon>Thermoleophilia</taxon>
        <taxon>Solirubrobacterales</taxon>
        <taxon>Solirubrobacteraceae</taxon>
        <taxon>environmental samples</taxon>
    </lineage>
</organism>
<dbReference type="EMBL" id="CADCVQ010000089">
    <property type="protein sequence ID" value="CAA9504513.1"/>
    <property type="molecule type" value="Genomic_DNA"/>
</dbReference>
<gene>
    <name evidence="1" type="ORF">AVDCRST_MAG67-2238</name>
</gene>
<dbReference type="AlphaFoldDB" id="A0A6J4ST56"/>
<accession>A0A6J4ST56</accession>
<protein>
    <submittedName>
        <fullName evidence="1">Uncharacterized protein</fullName>
    </submittedName>
</protein>
<proteinExistence type="predicted"/>
<name>A0A6J4ST56_9ACTN</name>